<dbReference type="EMBL" id="SHKW01000001">
    <property type="protein sequence ID" value="RZU42072.1"/>
    <property type="molecule type" value="Genomic_DNA"/>
</dbReference>
<organism evidence="1 2">
    <name type="scientific">Edaphobacter modestus</name>
    <dbReference type="NCBI Taxonomy" id="388466"/>
    <lineage>
        <taxon>Bacteria</taxon>
        <taxon>Pseudomonadati</taxon>
        <taxon>Acidobacteriota</taxon>
        <taxon>Terriglobia</taxon>
        <taxon>Terriglobales</taxon>
        <taxon>Acidobacteriaceae</taxon>
        <taxon>Edaphobacter</taxon>
    </lineage>
</organism>
<accession>A0A4Q7YVZ7</accession>
<dbReference type="PANTHER" id="PTHR10151">
    <property type="entry name" value="ECTONUCLEOTIDE PYROPHOSPHATASE/PHOSPHODIESTERASE"/>
    <property type="match status" value="1"/>
</dbReference>
<dbReference type="AlphaFoldDB" id="A0A4Q7YVZ7"/>
<dbReference type="PROSITE" id="PS51257">
    <property type="entry name" value="PROKAR_LIPOPROTEIN"/>
    <property type="match status" value="1"/>
</dbReference>
<dbReference type="InterPro" id="IPR002591">
    <property type="entry name" value="Phosphodiest/P_Trfase"/>
</dbReference>
<sequence length="453" mass="49050">MLRSISLSLSRFSAAIILSAVSCVSLRAKTPETRQVILISVDGMTPVEYEQADAHGLKIPNIRALMSSGCASPGIMGVFPASTYPSHTSMITGQPPAVHGVVSNTPLDPFNLEFGGWYYYAEKINTPTLWQALHTAHLKTAAVSWPVTVGADVDYLLPEYRPVRTGEDIALMRVLSTPGLFREMQTENKTARPMSDDWRTDAVIAILRTRKPSLLALHLSELDEAQHKYGPYTPESHAELERIDSQIGRIRFYVEESGRTKETSWILVSDHGFLPVTTLFHPLIALREAGLLTTDKNGRLTDWKVYQRNLTGSVFFEAKDPNDRASIEKATEILRALAADPANGIAHVYTPNDLKALGADPLAFLAFDPAKGFGFGSNLTGPPVTASTSKGAHGYNPQVPEMHPSFILSGAGVEKCSSLEGVSTEDVGPTAAALLGATIPNAKGHDVGRLAKH</sequence>
<dbReference type="Pfam" id="PF01663">
    <property type="entry name" value="Phosphodiest"/>
    <property type="match status" value="1"/>
</dbReference>
<dbReference type="CDD" id="cd16018">
    <property type="entry name" value="Enpp"/>
    <property type="match status" value="1"/>
</dbReference>
<reference evidence="1 2" key="1">
    <citation type="submission" date="2019-02" db="EMBL/GenBank/DDBJ databases">
        <title>Genomic Encyclopedia of Archaeal and Bacterial Type Strains, Phase II (KMG-II): from individual species to whole genera.</title>
        <authorList>
            <person name="Goeker M."/>
        </authorList>
    </citation>
    <scope>NUCLEOTIDE SEQUENCE [LARGE SCALE GENOMIC DNA]</scope>
    <source>
        <strain evidence="1 2">DSM 18101</strain>
    </source>
</reference>
<dbReference type="Proteomes" id="UP000292958">
    <property type="component" value="Unassembled WGS sequence"/>
</dbReference>
<evidence type="ECO:0000313" key="2">
    <source>
        <dbReference type="Proteomes" id="UP000292958"/>
    </source>
</evidence>
<dbReference type="OrthoDB" id="9779418at2"/>
<dbReference type="SUPFAM" id="SSF53649">
    <property type="entry name" value="Alkaline phosphatase-like"/>
    <property type="match status" value="1"/>
</dbReference>
<dbReference type="PANTHER" id="PTHR10151:SF120">
    <property type="entry name" value="BIS(5'-ADENOSYL)-TRIPHOSPHATASE"/>
    <property type="match status" value="1"/>
</dbReference>
<gene>
    <name evidence="1" type="ORF">BDD14_3618</name>
</gene>
<keyword evidence="2" id="KW-1185">Reference proteome</keyword>
<dbReference type="GO" id="GO:0016787">
    <property type="term" value="F:hydrolase activity"/>
    <property type="evidence" value="ECO:0007669"/>
    <property type="project" value="UniProtKB-ARBA"/>
</dbReference>
<protein>
    <submittedName>
        <fullName evidence="1">Putative AlkP superfamily pyrophosphatase or phosphodiesterase</fullName>
    </submittedName>
</protein>
<dbReference type="Gene3D" id="3.40.720.10">
    <property type="entry name" value="Alkaline Phosphatase, subunit A"/>
    <property type="match status" value="1"/>
</dbReference>
<name>A0A4Q7YVZ7_9BACT</name>
<proteinExistence type="predicted"/>
<dbReference type="InterPro" id="IPR017850">
    <property type="entry name" value="Alkaline_phosphatase_core_sf"/>
</dbReference>
<evidence type="ECO:0000313" key="1">
    <source>
        <dbReference type="EMBL" id="RZU42072.1"/>
    </source>
</evidence>
<dbReference type="RefSeq" id="WP_130419878.1">
    <property type="nucleotide sequence ID" value="NZ_SHKW01000001.1"/>
</dbReference>
<comment type="caution">
    <text evidence="1">The sequence shown here is derived from an EMBL/GenBank/DDBJ whole genome shotgun (WGS) entry which is preliminary data.</text>
</comment>